<proteinExistence type="predicted"/>
<dbReference type="EMBL" id="LN483123">
    <property type="protein sequence ID" value="CDZ96332.1"/>
    <property type="molecule type" value="Genomic_DNA"/>
</dbReference>
<evidence type="ECO:0000313" key="1">
    <source>
        <dbReference type="EMBL" id="CDZ96332.1"/>
    </source>
</evidence>
<organism evidence="1">
    <name type="scientific">Phaffia rhodozyma</name>
    <name type="common">Yeast</name>
    <name type="synonym">Xanthophyllomyces dendrorhous</name>
    <dbReference type="NCBI Taxonomy" id="264483"/>
    <lineage>
        <taxon>Eukaryota</taxon>
        <taxon>Fungi</taxon>
        <taxon>Dikarya</taxon>
        <taxon>Basidiomycota</taxon>
        <taxon>Agaricomycotina</taxon>
        <taxon>Tremellomycetes</taxon>
        <taxon>Cystofilobasidiales</taxon>
        <taxon>Mrakiaceae</taxon>
        <taxon>Phaffia</taxon>
    </lineage>
</organism>
<protein>
    <submittedName>
        <fullName evidence="1">Uncharacterized protein</fullName>
    </submittedName>
</protein>
<dbReference type="AlphaFoldDB" id="A0A0F7SH35"/>
<reference evidence="1" key="1">
    <citation type="submission" date="2014-08" db="EMBL/GenBank/DDBJ databases">
        <authorList>
            <person name="Sharma Rahul"/>
            <person name="Thines Marco"/>
        </authorList>
    </citation>
    <scope>NUCLEOTIDE SEQUENCE</scope>
</reference>
<accession>A0A0F7SH35</accession>
<name>A0A0F7SH35_PHARH</name>
<sequence length="126" mass="13552">MGLPITIVFLQALSGLKIAKAHQHLLPEDALEAAMTQAQTILPGDSKGSFSLRAPLPLAVTAHSYVHPRPSALSPWDCAMSAGTRVSGITTKKYLTANLEAKPYSRVLLLTTALRSLSWRASYNPI</sequence>